<feature type="transmembrane region" description="Helical" evidence="1">
    <location>
        <begin position="405"/>
        <end position="421"/>
    </location>
</feature>
<evidence type="ECO:0000313" key="2">
    <source>
        <dbReference type="EMBL" id="MCP9764560.1"/>
    </source>
</evidence>
<feature type="transmembrane region" description="Helical" evidence="1">
    <location>
        <begin position="225"/>
        <end position="246"/>
    </location>
</feature>
<name>A0AAE3KXB7_9BACT</name>
<dbReference type="GO" id="GO:0016758">
    <property type="term" value="F:hexosyltransferase activity"/>
    <property type="evidence" value="ECO:0007669"/>
    <property type="project" value="InterPro"/>
</dbReference>
<keyword evidence="1" id="KW-0812">Transmembrane</keyword>
<accession>A0AAE3KXB7</accession>
<keyword evidence="1" id="KW-0472">Membrane</keyword>
<reference evidence="2 3" key="1">
    <citation type="submission" date="2018-11" db="EMBL/GenBank/DDBJ databases">
        <title>Novel bacteria species description.</title>
        <authorList>
            <person name="Han J.-H."/>
        </authorList>
    </citation>
    <scope>NUCLEOTIDE SEQUENCE [LARGE SCALE GENOMIC DNA]</scope>
    <source>
        <strain evidence="2 3">KCTC23259</strain>
    </source>
</reference>
<feature type="transmembrane region" description="Helical" evidence="1">
    <location>
        <begin position="349"/>
        <end position="366"/>
    </location>
</feature>
<feature type="transmembrane region" description="Helical" evidence="1">
    <location>
        <begin position="258"/>
        <end position="277"/>
    </location>
</feature>
<dbReference type="RefSeq" id="WP_255038252.1">
    <property type="nucleotide sequence ID" value="NZ_RJUF01000174.1"/>
</dbReference>
<sequence>MNNKPKISTPWIVAIASLSCLLYYYFGYLLQRSDFGILLGLYSGFFLGYFFIIFSDFKYKFLLGLVFRLVLVCQIPNLSQDFYRFIWDGRLIINGLNPYSFLPVDIVNSVFEGDFLIGKMGDLSAHNHSNYPPFNQLIFAIGAFASPRDILGNALVFRLVIILADIGIYIFGRKILDIFNLEKDKIYLYFLNPLIIIELTGNLHFEGVMMFFLCLAFYFFYKSKYFASAVFIALAILTKLVPLMLLPFFIKKMSLRNLLIFYFLIGIICLGAFLLFFDKNLVANYSKTVGLWFTNFEFNASIYYVLREIGFWITGYNLIGVIGKVTPVIIIVTIFCMALKKKDFLQNQFMALMVYFLVSTTIHPWYLTSMIFFGVFLNVKSIWVWSYLIILSYSAYTTNQFSEKPLFLFLEYLPVVGLFYFELRKMLKETVIAE</sequence>
<dbReference type="EMBL" id="RJUF01000174">
    <property type="protein sequence ID" value="MCP9764560.1"/>
    <property type="molecule type" value="Genomic_DNA"/>
</dbReference>
<keyword evidence="3" id="KW-1185">Reference proteome</keyword>
<protein>
    <submittedName>
        <fullName evidence="2">DUF2029 domain-containing protein</fullName>
    </submittedName>
</protein>
<evidence type="ECO:0000256" key="1">
    <source>
        <dbReference type="SAM" id="Phobius"/>
    </source>
</evidence>
<feature type="transmembrane region" description="Helical" evidence="1">
    <location>
        <begin position="35"/>
        <end position="54"/>
    </location>
</feature>
<feature type="transmembrane region" description="Helical" evidence="1">
    <location>
        <begin position="372"/>
        <end position="393"/>
    </location>
</feature>
<evidence type="ECO:0000313" key="3">
    <source>
        <dbReference type="Proteomes" id="UP001204144"/>
    </source>
</evidence>
<organism evidence="2 3">
    <name type="scientific">Lacihabitans soyangensis</name>
    <dbReference type="NCBI Taxonomy" id="869394"/>
    <lineage>
        <taxon>Bacteria</taxon>
        <taxon>Pseudomonadati</taxon>
        <taxon>Bacteroidota</taxon>
        <taxon>Cytophagia</taxon>
        <taxon>Cytophagales</taxon>
        <taxon>Leadbetterellaceae</taxon>
        <taxon>Lacihabitans</taxon>
    </lineage>
</organism>
<dbReference type="Proteomes" id="UP001204144">
    <property type="component" value="Unassembled WGS sequence"/>
</dbReference>
<feature type="transmembrane region" description="Helical" evidence="1">
    <location>
        <begin position="61"/>
        <end position="79"/>
    </location>
</feature>
<dbReference type="Pfam" id="PF26314">
    <property type="entry name" value="MptA_B_family"/>
    <property type="match status" value="1"/>
</dbReference>
<feature type="transmembrane region" description="Helical" evidence="1">
    <location>
        <begin position="309"/>
        <end position="337"/>
    </location>
</feature>
<feature type="transmembrane region" description="Helical" evidence="1">
    <location>
        <begin position="193"/>
        <end position="219"/>
    </location>
</feature>
<proteinExistence type="predicted"/>
<gene>
    <name evidence="2" type="ORF">EGI31_16590</name>
</gene>
<feature type="transmembrane region" description="Helical" evidence="1">
    <location>
        <begin position="12"/>
        <end position="29"/>
    </location>
</feature>
<dbReference type="GO" id="GO:0005886">
    <property type="term" value="C:plasma membrane"/>
    <property type="evidence" value="ECO:0007669"/>
    <property type="project" value="UniProtKB-SubCell"/>
</dbReference>
<dbReference type="AlphaFoldDB" id="A0AAE3KXB7"/>
<dbReference type="PROSITE" id="PS51257">
    <property type="entry name" value="PROKAR_LIPOPROTEIN"/>
    <property type="match status" value="1"/>
</dbReference>
<feature type="transmembrane region" description="Helical" evidence="1">
    <location>
        <begin position="150"/>
        <end position="172"/>
    </location>
</feature>
<keyword evidence="1" id="KW-1133">Transmembrane helix</keyword>
<comment type="caution">
    <text evidence="2">The sequence shown here is derived from an EMBL/GenBank/DDBJ whole genome shotgun (WGS) entry which is preliminary data.</text>
</comment>